<proteinExistence type="predicted"/>
<evidence type="ECO:0000313" key="1">
    <source>
        <dbReference type="EnsemblPlants" id="PGSC0003DMT400089668"/>
    </source>
</evidence>
<dbReference type="EnsemblPlants" id="PGSC0003DMT400089668">
    <property type="protein sequence ID" value="PGSC0003DMT400089668"/>
    <property type="gene ID" value="PGSC0003DMG400039239"/>
</dbReference>
<dbReference type="HOGENOM" id="CLU_2659327_0_0_1"/>
<accession>M1DIN2</accession>
<organism evidence="1 2">
    <name type="scientific">Solanum tuberosum</name>
    <name type="common">Potato</name>
    <dbReference type="NCBI Taxonomy" id="4113"/>
    <lineage>
        <taxon>Eukaryota</taxon>
        <taxon>Viridiplantae</taxon>
        <taxon>Streptophyta</taxon>
        <taxon>Embryophyta</taxon>
        <taxon>Tracheophyta</taxon>
        <taxon>Spermatophyta</taxon>
        <taxon>Magnoliopsida</taxon>
        <taxon>eudicotyledons</taxon>
        <taxon>Gunneridae</taxon>
        <taxon>Pentapetalae</taxon>
        <taxon>asterids</taxon>
        <taxon>lamiids</taxon>
        <taxon>Solanales</taxon>
        <taxon>Solanaceae</taxon>
        <taxon>Solanoideae</taxon>
        <taxon>Solaneae</taxon>
        <taxon>Solanum</taxon>
    </lineage>
</organism>
<dbReference type="Gramene" id="PGSC0003DMT400089668">
    <property type="protein sequence ID" value="PGSC0003DMT400089668"/>
    <property type="gene ID" value="PGSC0003DMG400039239"/>
</dbReference>
<reference evidence="2" key="1">
    <citation type="journal article" date="2011" name="Nature">
        <title>Genome sequence and analysis of the tuber crop potato.</title>
        <authorList>
            <consortium name="The Potato Genome Sequencing Consortium"/>
        </authorList>
    </citation>
    <scope>NUCLEOTIDE SEQUENCE [LARGE SCALE GENOMIC DNA]</scope>
    <source>
        <strain evidence="2">cv. DM1-3 516 R44</strain>
    </source>
</reference>
<reference evidence="1" key="2">
    <citation type="submission" date="2015-06" db="UniProtKB">
        <authorList>
            <consortium name="EnsemblPlants"/>
        </authorList>
    </citation>
    <scope>IDENTIFICATION</scope>
    <source>
        <strain evidence="1">DM1-3 516 R44</strain>
    </source>
</reference>
<name>M1DIN2_SOLTU</name>
<dbReference type="InParanoid" id="M1DIN2"/>
<sequence length="76" mass="9135">MEMDYWDVIGLWDKIDNRVLYFGRYDTASRNRSATRRLLLLSPTTPFYRRLDFLLQGSEHWNIRLDNGHSATRPMD</sequence>
<evidence type="ECO:0000313" key="2">
    <source>
        <dbReference type="Proteomes" id="UP000011115"/>
    </source>
</evidence>
<protein>
    <submittedName>
        <fullName evidence="1">Uncharacterized protein</fullName>
    </submittedName>
</protein>
<dbReference type="Proteomes" id="UP000011115">
    <property type="component" value="Unassembled WGS sequence"/>
</dbReference>
<keyword evidence="2" id="KW-1185">Reference proteome</keyword>
<dbReference type="PaxDb" id="4113-PGSC0003DMT400089668"/>
<dbReference type="AlphaFoldDB" id="M1DIN2"/>